<dbReference type="KEGG" id="cpri:FZC34_01445"/>
<dbReference type="GO" id="GO:0008168">
    <property type="term" value="F:methyltransferase activity"/>
    <property type="evidence" value="ECO:0007669"/>
    <property type="project" value="UniProtKB-KW"/>
</dbReference>
<dbReference type="EMBL" id="CP043316">
    <property type="protein sequence ID" value="QEK38572.1"/>
    <property type="molecule type" value="Genomic_DNA"/>
</dbReference>
<organism evidence="5 6">
    <name type="scientific">Candidatus Cytomitobacter primus</name>
    <dbReference type="NCBI Taxonomy" id="2066024"/>
    <lineage>
        <taxon>Bacteria</taxon>
        <taxon>Pseudomonadati</taxon>
        <taxon>Pseudomonadota</taxon>
        <taxon>Alphaproteobacteria</taxon>
        <taxon>Holosporales</taxon>
        <taxon>Holosporaceae</taxon>
        <taxon>Candidatus Cytomitobacter</taxon>
    </lineage>
</organism>
<evidence type="ECO:0008006" key="7">
    <source>
        <dbReference type="Google" id="ProtNLM"/>
    </source>
</evidence>
<accession>A0A5C0UGZ9</accession>
<name>A0A5C0UGZ9_9PROT</name>
<evidence type="ECO:0000256" key="4">
    <source>
        <dbReference type="ARBA" id="ARBA00022884"/>
    </source>
</evidence>
<protein>
    <recommendedName>
        <fullName evidence="7">Methyltransferase domain-containing protein</fullName>
    </recommendedName>
</protein>
<dbReference type="Gene3D" id="3.40.50.150">
    <property type="entry name" value="Vaccinia Virus protein VP39"/>
    <property type="match status" value="1"/>
</dbReference>
<evidence type="ECO:0000256" key="1">
    <source>
        <dbReference type="ARBA" id="ARBA00022603"/>
    </source>
</evidence>
<dbReference type="OrthoDB" id="9805585at2"/>
<evidence type="ECO:0000313" key="5">
    <source>
        <dbReference type="EMBL" id="QEK38572.1"/>
    </source>
</evidence>
<keyword evidence="1" id="KW-0489">Methyltransferase</keyword>
<keyword evidence="2" id="KW-0808">Transferase</keyword>
<reference evidence="5 6" key="1">
    <citation type="submission" date="2019-08" db="EMBL/GenBank/DDBJ databases">
        <title>Highly reduced genomes of protist endosymbionts show evolutionary convergence.</title>
        <authorList>
            <person name="George E."/>
            <person name="Husnik F."/>
            <person name="Tashyreva D."/>
            <person name="Prokopchuk G."/>
            <person name="Horak A."/>
            <person name="Kwong W.K."/>
            <person name="Lukes J."/>
            <person name="Keeling P.J."/>
        </authorList>
    </citation>
    <scope>NUCLEOTIDE SEQUENCE [LARGE SCALE GENOMIC DNA]</scope>
    <source>
        <strain evidence="5">1604LC</strain>
    </source>
</reference>
<dbReference type="InterPro" id="IPR029063">
    <property type="entry name" value="SAM-dependent_MTases_sf"/>
</dbReference>
<keyword evidence="6" id="KW-1185">Reference proteome</keyword>
<dbReference type="InterPro" id="IPR001737">
    <property type="entry name" value="KsgA/Erm"/>
</dbReference>
<evidence type="ECO:0000256" key="2">
    <source>
        <dbReference type="ARBA" id="ARBA00022679"/>
    </source>
</evidence>
<gene>
    <name evidence="5" type="ORF">FZC34_01445</name>
</gene>
<evidence type="ECO:0000313" key="6">
    <source>
        <dbReference type="Proteomes" id="UP000325004"/>
    </source>
</evidence>
<evidence type="ECO:0000256" key="3">
    <source>
        <dbReference type="ARBA" id="ARBA00022691"/>
    </source>
</evidence>
<dbReference type="GO" id="GO:0003723">
    <property type="term" value="F:RNA binding"/>
    <property type="evidence" value="ECO:0007669"/>
    <property type="project" value="UniProtKB-KW"/>
</dbReference>
<dbReference type="CDD" id="cd02440">
    <property type="entry name" value="AdoMet_MTases"/>
    <property type="match status" value="1"/>
</dbReference>
<keyword evidence="3" id="KW-0949">S-adenosyl-L-methionine</keyword>
<dbReference type="Pfam" id="PF00398">
    <property type="entry name" value="RrnaAD"/>
    <property type="match status" value="1"/>
</dbReference>
<dbReference type="GO" id="GO:0032259">
    <property type="term" value="P:methylation"/>
    <property type="evidence" value="ECO:0007669"/>
    <property type="project" value="UniProtKB-KW"/>
</dbReference>
<dbReference type="AlphaFoldDB" id="A0A5C0UGZ9"/>
<sequence length="193" mass="22016">MSIFSKENIKFAKRWIKNPSRMGTFLPLSPKVGKKLIDNMPEISDNGYILEIGSGSGALTKFLYQNEKINKRIICIEIDKELCNILHSKFPELSIINQSAAELERYIDHDLLNKVEIIVSSIPFLSINKSITNAIINSCVKIMNLNHGKMLHVSYTPFVRIKSSNYGMKKIFCKPIWGVPITYLNCYEINNDS</sequence>
<proteinExistence type="predicted"/>
<dbReference type="RefSeq" id="WP_148971693.1">
    <property type="nucleotide sequence ID" value="NZ_CP043316.1"/>
</dbReference>
<dbReference type="Proteomes" id="UP000325004">
    <property type="component" value="Chromosome"/>
</dbReference>
<dbReference type="SUPFAM" id="SSF53335">
    <property type="entry name" value="S-adenosyl-L-methionine-dependent methyltransferases"/>
    <property type="match status" value="1"/>
</dbReference>
<keyword evidence="4" id="KW-0694">RNA-binding</keyword>